<dbReference type="CDD" id="cd00096">
    <property type="entry name" value="Ig"/>
    <property type="match status" value="1"/>
</dbReference>
<dbReference type="InterPro" id="IPR007110">
    <property type="entry name" value="Ig-like_dom"/>
</dbReference>
<keyword evidence="2" id="KW-1015">Disulfide bond</keyword>
<dbReference type="InterPro" id="IPR050958">
    <property type="entry name" value="Cell_Adh-Cytoskel_Orgn"/>
</dbReference>
<protein>
    <submittedName>
        <fullName evidence="5">Immunoglobulin I-set domain protein</fullName>
    </submittedName>
</protein>
<sequence length="390" mass="43283">MTQNKDRCGDTGENVDANDADTYAAVAKNTGGTFQSRFTLVVLQARPPEAPEFIGKFQSTTIYEGDSVKLYCKATGEQITFKWFKDNEEIQNAPPYVIQNGPNETTLKVEHATLAEGGWYRCDASNKHGTTALKGRVVVQSRQKFPSHREQITLRKVDRRMARTPVNQLQDVSASKVAPTLSGELQPMNLIEGQTARLEVRYAPADDPNVKVVFLLNGKPVITSSRVTTVYEKGLAILEINPVTVFDAGEYTVIIMNPKGEARTSTKMTVIGHGTVDQPTLGNSFGTAYQSRSTKAPPGIQLDDRCKQTLHHGFATLDVLDSTKDDSGVYTCRAINKIGQTENQATVIVHPRVDLHKYEQNRNLDVEDVREIQFSHAKQDETPKFLMPVR</sequence>
<reference evidence="5 6" key="1">
    <citation type="submission" date="2013-12" db="EMBL/GenBank/DDBJ databases">
        <title>Draft genome of the parsitic nematode Ancylostoma duodenale.</title>
        <authorList>
            <person name="Mitreva M."/>
        </authorList>
    </citation>
    <scope>NUCLEOTIDE SEQUENCE [LARGE SCALE GENOMIC DNA]</scope>
    <source>
        <strain evidence="5 6">Zhejiang</strain>
    </source>
</reference>
<dbReference type="AlphaFoldDB" id="A0A0C2DFM4"/>
<dbReference type="GO" id="GO:0005886">
    <property type="term" value="C:plasma membrane"/>
    <property type="evidence" value="ECO:0007669"/>
    <property type="project" value="TreeGrafter"/>
</dbReference>
<keyword evidence="3" id="KW-0393">Immunoglobulin domain</keyword>
<keyword evidence="6" id="KW-1185">Reference proteome</keyword>
<evidence type="ECO:0000256" key="2">
    <source>
        <dbReference type="ARBA" id="ARBA00023157"/>
    </source>
</evidence>
<dbReference type="InterPro" id="IPR003599">
    <property type="entry name" value="Ig_sub"/>
</dbReference>
<dbReference type="GO" id="GO:0043025">
    <property type="term" value="C:neuronal cell body"/>
    <property type="evidence" value="ECO:0007669"/>
    <property type="project" value="TreeGrafter"/>
</dbReference>
<dbReference type="SMART" id="SM00409">
    <property type="entry name" value="IG"/>
    <property type="match status" value="3"/>
</dbReference>
<dbReference type="SUPFAM" id="SSF48726">
    <property type="entry name" value="Immunoglobulin"/>
    <property type="match status" value="3"/>
</dbReference>
<evidence type="ECO:0000256" key="1">
    <source>
        <dbReference type="ARBA" id="ARBA00022729"/>
    </source>
</evidence>
<dbReference type="GO" id="GO:0050808">
    <property type="term" value="P:synapse organization"/>
    <property type="evidence" value="ECO:0007669"/>
    <property type="project" value="TreeGrafter"/>
</dbReference>
<dbReference type="OrthoDB" id="5856824at2759"/>
<dbReference type="GO" id="GO:0007156">
    <property type="term" value="P:homophilic cell adhesion via plasma membrane adhesion molecules"/>
    <property type="evidence" value="ECO:0007669"/>
    <property type="project" value="TreeGrafter"/>
</dbReference>
<dbReference type="InterPro" id="IPR013783">
    <property type="entry name" value="Ig-like_fold"/>
</dbReference>
<dbReference type="FunFam" id="2.60.40.10:FF:000962">
    <property type="entry name" value="titin isoform X1"/>
    <property type="match status" value="1"/>
</dbReference>
<dbReference type="PANTHER" id="PTHR45080:SF8">
    <property type="entry name" value="IG-LIKE DOMAIN-CONTAINING PROTEIN"/>
    <property type="match status" value="1"/>
</dbReference>
<dbReference type="FunFam" id="2.60.40.10:FF:000107">
    <property type="entry name" value="Myosin, light chain kinase a"/>
    <property type="match status" value="1"/>
</dbReference>
<dbReference type="Proteomes" id="UP000054047">
    <property type="component" value="Unassembled WGS sequence"/>
</dbReference>
<dbReference type="PROSITE" id="PS50835">
    <property type="entry name" value="IG_LIKE"/>
    <property type="match status" value="1"/>
</dbReference>
<feature type="domain" description="Ig-like" evidence="4">
    <location>
        <begin position="51"/>
        <end position="138"/>
    </location>
</feature>
<evidence type="ECO:0000259" key="4">
    <source>
        <dbReference type="PROSITE" id="PS50835"/>
    </source>
</evidence>
<name>A0A0C2DFM4_9BILA</name>
<evidence type="ECO:0000313" key="6">
    <source>
        <dbReference type="Proteomes" id="UP000054047"/>
    </source>
</evidence>
<dbReference type="InterPro" id="IPR036179">
    <property type="entry name" value="Ig-like_dom_sf"/>
</dbReference>
<dbReference type="GO" id="GO:0008046">
    <property type="term" value="F:axon guidance receptor activity"/>
    <property type="evidence" value="ECO:0007669"/>
    <property type="project" value="TreeGrafter"/>
</dbReference>
<dbReference type="InterPro" id="IPR013098">
    <property type="entry name" value="Ig_I-set"/>
</dbReference>
<dbReference type="InterPro" id="IPR003598">
    <property type="entry name" value="Ig_sub2"/>
</dbReference>
<proteinExistence type="predicted"/>
<dbReference type="EMBL" id="KN730277">
    <property type="protein sequence ID" value="KIH61257.1"/>
    <property type="molecule type" value="Genomic_DNA"/>
</dbReference>
<dbReference type="PANTHER" id="PTHR45080">
    <property type="entry name" value="CONTACTIN 5"/>
    <property type="match status" value="1"/>
</dbReference>
<organism evidence="5 6">
    <name type="scientific">Ancylostoma duodenale</name>
    <dbReference type="NCBI Taxonomy" id="51022"/>
    <lineage>
        <taxon>Eukaryota</taxon>
        <taxon>Metazoa</taxon>
        <taxon>Ecdysozoa</taxon>
        <taxon>Nematoda</taxon>
        <taxon>Chromadorea</taxon>
        <taxon>Rhabditida</taxon>
        <taxon>Rhabditina</taxon>
        <taxon>Rhabditomorpha</taxon>
        <taxon>Strongyloidea</taxon>
        <taxon>Ancylostomatidae</taxon>
        <taxon>Ancylostomatinae</taxon>
        <taxon>Ancylostoma</taxon>
    </lineage>
</organism>
<gene>
    <name evidence="5" type="ORF">ANCDUO_08476</name>
</gene>
<accession>A0A0C2DFM4</accession>
<keyword evidence="1" id="KW-0732">Signal</keyword>
<dbReference type="Gene3D" id="2.60.40.10">
    <property type="entry name" value="Immunoglobulins"/>
    <property type="match status" value="3"/>
</dbReference>
<dbReference type="Pfam" id="PF07679">
    <property type="entry name" value="I-set"/>
    <property type="match status" value="3"/>
</dbReference>
<dbReference type="GO" id="GO:0030424">
    <property type="term" value="C:axon"/>
    <property type="evidence" value="ECO:0007669"/>
    <property type="project" value="TreeGrafter"/>
</dbReference>
<evidence type="ECO:0000313" key="5">
    <source>
        <dbReference type="EMBL" id="KIH61257.1"/>
    </source>
</evidence>
<evidence type="ECO:0000256" key="3">
    <source>
        <dbReference type="ARBA" id="ARBA00023319"/>
    </source>
</evidence>
<dbReference type="SMART" id="SM00408">
    <property type="entry name" value="IGc2"/>
    <property type="match status" value="2"/>
</dbReference>